<evidence type="ECO:0000313" key="4">
    <source>
        <dbReference type="Proteomes" id="UP000181998"/>
    </source>
</evidence>
<keyword evidence="5" id="KW-1185">Reference proteome</keyword>
<evidence type="ECO:0000313" key="6">
    <source>
        <dbReference type="Proteomes" id="UP000244110"/>
    </source>
</evidence>
<evidence type="ECO:0000313" key="1">
    <source>
        <dbReference type="EMBL" id="PTQ78665.1"/>
    </source>
</evidence>
<dbReference type="EMBL" id="FNLN01000069">
    <property type="protein sequence ID" value="SDU36071.1"/>
    <property type="molecule type" value="Genomic_DNA"/>
</dbReference>
<evidence type="ECO:0000313" key="2">
    <source>
        <dbReference type="EMBL" id="SDU36071.1"/>
    </source>
</evidence>
<reference evidence="3 4" key="2">
    <citation type="submission" date="2016-10" db="EMBL/GenBank/DDBJ databases">
        <authorList>
            <person name="de Groot N.N."/>
        </authorList>
    </citation>
    <scope>NUCLEOTIDE SEQUENCE [LARGE SCALE GENOMIC DNA]</scope>
    <source>
        <strain evidence="2">Nm10</strain>
        <strain evidence="3 4">Nm9</strain>
    </source>
</reference>
<reference evidence="5" key="1">
    <citation type="submission" date="2016-10" db="EMBL/GenBank/DDBJ databases">
        <authorList>
            <person name="Varghese N."/>
            <person name="Submissions S."/>
        </authorList>
    </citation>
    <scope>NUCLEOTIDE SEQUENCE [LARGE SCALE GENOMIC DNA]</scope>
    <source>
        <strain evidence="5">Nm10</strain>
    </source>
</reference>
<dbReference type="STRING" id="44577.ATY38_13045"/>
<evidence type="ECO:0000313" key="5">
    <source>
        <dbReference type="Proteomes" id="UP000182882"/>
    </source>
</evidence>
<accession>A0A1H9H5Z6</accession>
<dbReference type="AlphaFoldDB" id="A0A1H9H5Z6"/>
<organism evidence="3 4">
    <name type="scientific">Nitrosomonas ureae</name>
    <dbReference type="NCBI Taxonomy" id="44577"/>
    <lineage>
        <taxon>Bacteria</taxon>
        <taxon>Pseudomonadati</taxon>
        <taxon>Pseudomonadota</taxon>
        <taxon>Betaproteobacteria</taxon>
        <taxon>Nitrosomonadales</taxon>
        <taxon>Nitrosomonadaceae</taxon>
        <taxon>Nitrosomonas</taxon>
    </lineage>
</organism>
<name>A0A1H9H5Z6_9PROT</name>
<evidence type="ECO:0000313" key="3">
    <source>
        <dbReference type="EMBL" id="SEQ57766.1"/>
    </source>
</evidence>
<dbReference type="Proteomes" id="UP000244110">
    <property type="component" value="Unassembled WGS sequence"/>
</dbReference>
<dbReference type="Proteomes" id="UP000182882">
    <property type="component" value="Unassembled WGS sequence"/>
</dbReference>
<gene>
    <name evidence="1" type="ORF">C8R28_106412</name>
    <name evidence="2" type="ORF">SAMN05216406_1697</name>
    <name evidence="3" type="ORF">SAMN05421510_10903</name>
</gene>
<dbReference type="EMBL" id="QAOL01000064">
    <property type="protein sequence ID" value="PTQ78665.1"/>
    <property type="molecule type" value="Genomic_DNA"/>
</dbReference>
<protein>
    <submittedName>
        <fullName evidence="3">Uncharacterized protein</fullName>
    </submittedName>
</protein>
<proteinExistence type="predicted"/>
<reference evidence="1 6" key="3">
    <citation type="submission" date="2018-04" db="EMBL/GenBank/DDBJ databases">
        <title>Active sludge and wastewater microbial communities from Klosterneuburg, Austria.</title>
        <authorList>
            <person name="Wagner M."/>
        </authorList>
    </citation>
    <scope>NUCLEOTIDE SEQUENCE [LARGE SCALE GENOMIC DNA]</scope>
    <source>
        <strain evidence="1 6">Nm4</strain>
    </source>
</reference>
<dbReference type="Proteomes" id="UP000181998">
    <property type="component" value="Unassembled WGS sequence"/>
</dbReference>
<dbReference type="EMBL" id="FOFX01000090">
    <property type="protein sequence ID" value="SEQ57766.1"/>
    <property type="molecule type" value="Genomic_DNA"/>
</dbReference>
<sequence length="91" mass="11171">MNHTEIEKLVLIMESSFSEKIDDAIVTEYWRKFDTDFVEDKLLGEAWNEFTHYVTDYDLRNSDPEYEEHMRKELLKYIEKIRKKYLISSLR</sequence>